<organism evidence="2 3">
    <name type="scientific">Solicola gregarius</name>
    <dbReference type="NCBI Taxonomy" id="2908642"/>
    <lineage>
        <taxon>Bacteria</taxon>
        <taxon>Bacillati</taxon>
        <taxon>Actinomycetota</taxon>
        <taxon>Actinomycetes</taxon>
        <taxon>Propionibacteriales</taxon>
        <taxon>Nocardioidaceae</taxon>
        <taxon>Solicola</taxon>
    </lineage>
</organism>
<keyword evidence="1" id="KW-1133">Transmembrane helix</keyword>
<evidence type="ECO:0000256" key="1">
    <source>
        <dbReference type="SAM" id="Phobius"/>
    </source>
</evidence>
<protein>
    <submittedName>
        <fullName evidence="2">Uncharacterized protein</fullName>
    </submittedName>
</protein>
<gene>
    <name evidence="2" type="ORF">L0C25_02540</name>
</gene>
<evidence type="ECO:0000313" key="2">
    <source>
        <dbReference type="EMBL" id="UYM05973.1"/>
    </source>
</evidence>
<evidence type="ECO:0000313" key="3">
    <source>
        <dbReference type="Proteomes" id="UP001164390"/>
    </source>
</evidence>
<keyword evidence="3" id="KW-1185">Reference proteome</keyword>
<proteinExistence type="predicted"/>
<dbReference type="EMBL" id="CP094970">
    <property type="protein sequence ID" value="UYM05973.1"/>
    <property type="molecule type" value="Genomic_DNA"/>
</dbReference>
<reference evidence="2" key="1">
    <citation type="submission" date="2022-01" db="EMBL/GenBank/DDBJ databases">
        <title>Nocardioidaceae gen. sp. A5X3R13.</title>
        <authorList>
            <person name="Lopez Marin M.A."/>
            <person name="Uhlik O."/>
        </authorList>
    </citation>
    <scope>NUCLEOTIDE SEQUENCE</scope>
    <source>
        <strain evidence="2">A5X3R13</strain>
    </source>
</reference>
<dbReference type="AlphaFoldDB" id="A0AA46TIY1"/>
<dbReference type="KEGG" id="sgrg:L0C25_02540"/>
<keyword evidence="1" id="KW-0812">Transmembrane</keyword>
<name>A0AA46TIY1_9ACTN</name>
<dbReference type="Proteomes" id="UP001164390">
    <property type="component" value="Chromosome"/>
</dbReference>
<accession>A0AA46TIY1</accession>
<sequence length="109" mass="11845">MELAVSASTVQQLLMPVVVFIVIGALALVLRWSQTPARNRRAARRGLLVTLARLPTQDAADRVTTRLRHGGIRATSSQAESGVDVLVWPEEYGEARLLVRGDEQRGNGG</sequence>
<dbReference type="RefSeq" id="WP_271634819.1">
    <property type="nucleotide sequence ID" value="NZ_CP094970.1"/>
</dbReference>
<keyword evidence="1" id="KW-0472">Membrane</keyword>
<feature type="transmembrane region" description="Helical" evidence="1">
    <location>
        <begin position="13"/>
        <end position="32"/>
    </location>
</feature>